<proteinExistence type="predicted"/>
<dbReference type="InterPro" id="IPR002347">
    <property type="entry name" value="SDR_fam"/>
</dbReference>
<dbReference type="PANTHER" id="PTHR44085">
    <property type="entry name" value="SEPIAPTERIN REDUCTASE"/>
    <property type="match status" value="1"/>
</dbReference>
<keyword evidence="6" id="KW-1185">Reference proteome</keyword>
<keyword evidence="2" id="KW-0963">Cytoplasm</keyword>
<sequence>MTAHATDPAARALTLITGSSRGLGEALALQSLEAGDLVIGIARGRSESLERFAHERGLPLQQWQADLSQPLVIAKHLGEWLRTQPIDWTRATLINNAGVITPPGPVDGESLEALSGAIRVGLEATLLLSAAFLEATRDWTAPRKILNISSGLGRRAMAGSAVYCAAKAGMDNLSRAMALDEEHKAATGRPAARIVSLAPGIIDTDMQAQLRGADDAQFPERHRFAEFKAQGQLASAQDTATRVLKFLARNDFGQQVLADVRDA</sequence>
<name>A0ABY6B500_9BURK</name>
<organism evidence="5 6">
    <name type="scientific">Roseateles amylovorans</name>
    <dbReference type="NCBI Taxonomy" id="2978473"/>
    <lineage>
        <taxon>Bacteria</taxon>
        <taxon>Pseudomonadati</taxon>
        <taxon>Pseudomonadota</taxon>
        <taxon>Betaproteobacteria</taxon>
        <taxon>Burkholderiales</taxon>
        <taxon>Sphaerotilaceae</taxon>
        <taxon>Roseateles</taxon>
    </lineage>
</organism>
<reference evidence="5" key="1">
    <citation type="submission" date="2022-10" db="EMBL/GenBank/DDBJ databases">
        <title>Characterization and whole genome sequencing of a new Roseateles species, isolated from fresh water.</title>
        <authorList>
            <person name="Guliayeva D.Y."/>
            <person name="Akhremchuk A.E."/>
            <person name="Sikolenko M.A."/>
            <person name="Valentovich L.N."/>
            <person name="Sidarenka A.V."/>
        </authorList>
    </citation>
    <scope>NUCLEOTIDE SEQUENCE</scope>
    <source>
        <strain evidence="5">BIM B-1768</strain>
    </source>
</reference>
<dbReference type="InterPro" id="IPR036291">
    <property type="entry name" value="NAD(P)-bd_dom_sf"/>
</dbReference>
<dbReference type="PRINTS" id="PR00081">
    <property type="entry name" value="GDHRDH"/>
</dbReference>
<evidence type="ECO:0000256" key="3">
    <source>
        <dbReference type="ARBA" id="ARBA00022857"/>
    </source>
</evidence>
<dbReference type="PROSITE" id="PS00061">
    <property type="entry name" value="ADH_SHORT"/>
    <property type="match status" value="1"/>
</dbReference>
<keyword evidence="3" id="KW-0521">NADP</keyword>
<evidence type="ECO:0000313" key="6">
    <source>
        <dbReference type="Proteomes" id="UP001064933"/>
    </source>
</evidence>
<protein>
    <submittedName>
        <fullName evidence="5">SDR family NAD(P)-dependent oxidoreductase</fullName>
    </submittedName>
</protein>
<dbReference type="InterPro" id="IPR051721">
    <property type="entry name" value="Biopterin_syn/organic_redct"/>
</dbReference>
<evidence type="ECO:0000256" key="2">
    <source>
        <dbReference type="ARBA" id="ARBA00022490"/>
    </source>
</evidence>
<dbReference type="RefSeq" id="WP_261760260.1">
    <property type="nucleotide sequence ID" value="NZ_CP104562.2"/>
</dbReference>
<dbReference type="EMBL" id="CP104562">
    <property type="protein sequence ID" value="UXH80443.1"/>
    <property type="molecule type" value="Genomic_DNA"/>
</dbReference>
<evidence type="ECO:0000256" key="1">
    <source>
        <dbReference type="ARBA" id="ARBA00004496"/>
    </source>
</evidence>
<dbReference type="PANTHER" id="PTHR44085:SF2">
    <property type="entry name" value="SEPIAPTERIN REDUCTASE"/>
    <property type="match status" value="1"/>
</dbReference>
<dbReference type="Pfam" id="PF00106">
    <property type="entry name" value="adh_short"/>
    <property type="match status" value="1"/>
</dbReference>
<gene>
    <name evidence="5" type="ORF">N4261_11445</name>
</gene>
<dbReference type="Gene3D" id="3.40.50.720">
    <property type="entry name" value="NAD(P)-binding Rossmann-like Domain"/>
    <property type="match status" value="1"/>
</dbReference>
<dbReference type="SUPFAM" id="SSF51735">
    <property type="entry name" value="NAD(P)-binding Rossmann-fold domains"/>
    <property type="match status" value="1"/>
</dbReference>
<evidence type="ECO:0000313" key="5">
    <source>
        <dbReference type="EMBL" id="UXH80443.1"/>
    </source>
</evidence>
<dbReference type="InterPro" id="IPR020904">
    <property type="entry name" value="Sc_DH/Rdtase_CS"/>
</dbReference>
<keyword evidence="4" id="KW-0560">Oxidoreductase</keyword>
<evidence type="ECO:0000256" key="4">
    <source>
        <dbReference type="ARBA" id="ARBA00023002"/>
    </source>
</evidence>
<accession>A0ABY6B500</accession>
<dbReference type="Proteomes" id="UP001064933">
    <property type="component" value="Chromosome"/>
</dbReference>
<comment type="subcellular location">
    <subcellularLocation>
        <location evidence="1">Cytoplasm</location>
    </subcellularLocation>
</comment>